<keyword evidence="5 7" id="KW-1133">Transmembrane helix</keyword>
<evidence type="ECO:0000259" key="8">
    <source>
        <dbReference type="Pfam" id="PF04290"/>
    </source>
</evidence>
<keyword evidence="10" id="KW-1185">Reference proteome</keyword>
<evidence type="ECO:0000256" key="3">
    <source>
        <dbReference type="ARBA" id="ARBA00022475"/>
    </source>
</evidence>
<comment type="similarity">
    <text evidence="7">Belongs to the TRAP transporter small permease family.</text>
</comment>
<sequence>MARAIEWLARLLALLGGLVLVALTIITCISIAGRALISLGLGPVPGDFELVEAGMAFAIFAFLPWCQLNRGHANVDLFTSFLSERTNRWIDLIAEIVMGIIVVVITWKLKDGMFDKIRYHETTFILQFPVWWAYAASLAAAAIGCIIAAWMIFVRLREVVTGKSEFGPGLGVHH</sequence>
<dbReference type="GO" id="GO:0022857">
    <property type="term" value="F:transmembrane transporter activity"/>
    <property type="evidence" value="ECO:0007669"/>
    <property type="project" value="UniProtKB-UniRule"/>
</dbReference>
<comment type="function">
    <text evidence="7">Part of the tripartite ATP-independent periplasmic (TRAP) transport system.</text>
</comment>
<dbReference type="Pfam" id="PF04290">
    <property type="entry name" value="DctQ"/>
    <property type="match status" value="1"/>
</dbReference>
<feature type="transmembrane region" description="Helical" evidence="7">
    <location>
        <begin position="89"/>
        <end position="109"/>
    </location>
</feature>
<dbReference type="InterPro" id="IPR055348">
    <property type="entry name" value="DctQ"/>
</dbReference>
<keyword evidence="2 7" id="KW-0813">Transport</keyword>
<evidence type="ECO:0000256" key="6">
    <source>
        <dbReference type="ARBA" id="ARBA00023136"/>
    </source>
</evidence>
<proteinExistence type="inferred from homology"/>
<evidence type="ECO:0000313" key="9">
    <source>
        <dbReference type="EMBL" id="PHP66198.1"/>
    </source>
</evidence>
<comment type="subunit">
    <text evidence="7">The complex comprises the extracytoplasmic solute receptor protein and the two transmembrane proteins.</text>
</comment>
<evidence type="ECO:0000256" key="1">
    <source>
        <dbReference type="ARBA" id="ARBA00004651"/>
    </source>
</evidence>
<dbReference type="AlphaFoldDB" id="A0A2G1QLV7"/>
<name>A0A2G1QLV7_9HYPH</name>
<comment type="caution">
    <text evidence="9">The sequence shown here is derived from an EMBL/GenBank/DDBJ whole genome shotgun (WGS) entry which is preliminary data.</text>
</comment>
<keyword evidence="7" id="KW-0997">Cell inner membrane</keyword>
<feature type="transmembrane region" description="Helical" evidence="7">
    <location>
        <begin position="12"/>
        <end position="37"/>
    </location>
</feature>
<keyword evidence="3" id="KW-1003">Cell membrane</keyword>
<evidence type="ECO:0000256" key="2">
    <source>
        <dbReference type="ARBA" id="ARBA00022448"/>
    </source>
</evidence>
<evidence type="ECO:0000256" key="5">
    <source>
        <dbReference type="ARBA" id="ARBA00022989"/>
    </source>
</evidence>
<dbReference type="Proteomes" id="UP000221168">
    <property type="component" value="Unassembled WGS sequence"/>
</dbReference>
<dbReference type="EMBL" id="PDVP01000009">
    <property type="protein sequence ID" value="PHP66198.1"/>
    <property type="molecule type" value="Genomic_DNA"/>
</dbReference>
<dbReference type="RefSeq" id="WP_099307129.1">
    <property type="nucleotide sequence ID" value="NZ_PDVP01000009.1"/>
</dbReference>
<evidence type="ECO:0000256" key="4">
    <source>
        <dbReference type="ARBA" id="ARBA00022692"/>
    </source>
</evidence>
<reference evidence="9 10" key="1">
    <citation type="submission" date="2017-10" db="EMBL/GenBank/DDBJ databases">
        <title>Sedimentibacterium mangrovi gen. nov., sp. nov., a novel member of family Phyllobacteriacea isolated from mangrove sediment.</title>
        <authorList>
            <person name="Liao H."/>
            <person name="Tian Y."/>
        </authorList>
    </citation>
    <scope>NUCLEOTIDE SEQUENCE [LARGE SCALE GENOMIC DNA]</scope>
    <source>
        <strain evidence="9 10">X9-2-2</strain>
    </source>
</reference>
<accession>A0A2G1QLV7</accession>
<feature type="transmembrane region" description="Helical" evidence="7">
    <location>
        <begin position="49"/>
        <end position="68"/>
    </location>
</feature>
<evidence type="ECO:0000256" key="7">
    <source>
        <dbReference type="RuleBase" id="RU369079"/>
    </source>
</evidence>
<comment type="subcellular location">
    <subcellularLocation>
        <location evidence="7">Cell inner membrane</location>
        <topology evidence="7">Multi-pass membrane protein</topology>
    </subcellularLocation>
    <subcellularLocation>
        <location evidence="1">Cell membrane</location>
        <topology evidence="1">Multi-pass membrane protein</topology>
    </subcellularLocation>
</comment>
<feature type="domain" description="Tripartite ATP-independent periplasmic transporters DctQ component" evidence="8">
    <location>
        <begin position="23"/>
        <end position="156"/>
    </location>
</feature>
<dbReference type="OrthoDB" id="6183232at2"/>
<protein>
    <recommendedName>
        <fullName evidence="7">TRAP transporter small permease protein</fullName>
    </recommendedName>
</protein>
<dbReference type="GO" id="GO:0005886">
    <property type="term" value="C:plasma membrane"/>
    <property type="evidence" value="ECO:0007669"/>
    <property type="project" value="UniProtKB-SubCell"/>
</dbReference>
<keyword evidence="6 7" id="KW-0472">Membrane</keyword>
<evidence type="ECO:0000313" key="10">
    <source>
        <dbReference type="Proteomes" id="UP000221168"/>
    </source>
</evidence>
<keyword evidence="4 7" id="KW-0812">Transmembrane</keyword>
<organism evidence="9 10">
    <name type="scientific">Zhengella mangrovi</name>
    <dbReference type="NCBI Taxonomy" id="1982044"/>
    <lineage>
        <taxon>Bacteria</taxon>
        <taxon>Pseudomonadati</taxon>
        <taxon>Pseudomonadota</taxon>
        <taxon>Alphaproteobacteria</taxon>
        <taxon>Hyphomicrobiales</taxon>
        <taxon>Notoacmeibacteraceae</taxon>
        <taxon>Zhengella</taxon>
    </lineage>
</organism>
<feature type="transmembrane region" description="Helical" evidence="7">
    <location>
        <begin position="129"/>
        <end position="153"/>
    </location>
</feature>
<gene>
    <name evidence="9" type="ORF">CSC94_14760</name>
</gene>